<dbReference type="InterPro" id="IPR023485">
    <property type="entry name" value="Ptyr_pPase"/>
</dbReference>
<keyword evidence="1" id="KW-0059">Arsenical resistance</keyword>
<dbReference type="RefSeq" id="WP_015902477.1">
    <property type="nucleotide sequence ID" value="NC_012115.1"/>
</dbReference>
<dbReference type="PANTHER" id="PTHR43428:SF1">
    <property type="entry name" value="ARSENATE REDUCTASE"/>
    <property type="match status" value="1"/>
</dbReference>
<proteinExistence type="predicted"/>
<gene>
    <name evidence="3" type="ordered locus">NAMH_0414</name>
</gene>
<dbReference type="SUPFAM" id="SSF52788">
    <property type="entry name" value="Phosphotyrosine protein phosphatases I"/>
    <property type="match status" value="1"/>
</dbReference>
<dbReference type="KEGG" id="nam:NAMH_0414"/>
<sequence>MKKVLILCTGNSCRSIMAEGLINKYFPSIKAYSAGSKPSGRVNPNAKKVLIEENAWKDKYHSKTIEEVLNEAPFDLAVTVCDNAAKECPIIPGTKTIHIPFVDPDGKKYEEFVKTKEEIKDRLFSALRTHFQV</sequence>
<dbReference type="EMBL" id="CP001279">
    <property type="protein sequence ID" value="ACM93425.1"/>
    <property type="molecule type" value="Genomic_DNA"/>
</dbReference>
<keyword evidence="3" id="KW-0560">Oxidoreductase</keyword>
<dbReference type="GO" id="GO:0046685">
    <property type="term" value="P:response to arsenic-containing substance"/>
    <property type="evidence" value="ECO:0007669"/>
    <property type="project" value="UniProtKB-KW"/>
</dbReference>
<dbReference type="AlphaFoldDB" id="B9L880"/>
<dbReference type="HOGENOM" id="CLU_071415_3_2_7"/>
<dbReference type="STRING" id="598659.NAMH_0414"/>
<dbReference type="eggNOG" id="COG0394">
    <property type="taxonomic scope" value="Bacteria"/>
</dbReference>
<evidence type="ECO:0000256" key="1">
    <source>
        <dbReference type="ARBA" id="ARBA00022849"/>
    </source>
</evidence>
<name>B9L880_NAUPA</name>
<dbReference type="Gene3D" id="3.40.50.2300">
    <property type="match status" value="1"/>
</dbReference>
<dbReference type="Proteomes" id="UP000000448">
    <property type="component" value="Chromosome"/>
</dbReference>
<evidence type="ECO:0000259" key="2">
    <source>
        <dbReference type="SMART" id="SM00226"/>
    </source>
</evidence>
<dbReference type="InterPro" id="IPR036196">
    <property type="entry name" value="Ptyr_pPase_sf"/>
</dbReference>
<dbReference type="GO" id="GO:0008794">
    <property type="term" value="F:arsenate reductase (glutaredoxin) activity"/>
    <property type="evidence" value="ECO:0007669"/>
    <property type="project" value="UniProtKB-EC"/>
</dbReference>
<dbReference type="Pfam" id="PF01451">
    <property type="entry name" value="LMWPc"/>
    <property type="match status" value="1"/>
</dbReference>
<dbReference type="EC" id="1.20.4.1" evidence="3"/>
<protein>
    <submittedName>
        <fullName evidence="3">Arsenate reductase</fullName>
        <ecNumber evidence="3">1.20.4.1</ecNumber>
    </submittedName>
</protein>
<organism evidence="3 4">
    <name type="scientific">Nautilia profundicola (strain ATCC BAA-1463 / DSM 18972 / AmH)</name>
    <dbReference type="NCBI Taxonomy" id="598659"/>
    <lineage>
        <taxon>Bacteria</taxon>
        <taxon>Pseudomonadati</taxon>
        <taxon>Campylobacterota</taxon>
        <taxon>Epsilonproteobacteria</taxon>
        <taxon>Nautiliales</taxon>
        <taxon>Nautiliaceae</taxon>
        <taxon>Nautilia</taxon>
    </lineage>
</organism>
<accession>B9L880</accession>
<dbReference type="PANTHER" id="PTHR43428">
    <property type="entry name" value="ARSENATE REDUCTASE"/>
    <property type="match status" value="1"/>
</dbReference>
<dbReference type="CDD" id="cd16345">
    <property type="entry name" value="LMWP_ArsC"/>
    <property type="match status" value="1"/>
</dbReference>
<keyword evidence="4" id="KW-1185">Reference proteome</keyword>
<evidence type="ECO:0000313" key="4">
    <source>
        <dbReference type="Proteomes" id="UP000000448"/>
    </source>
</evidence>
<dbReference type="SMART" id="SM00226">
    <property type="entry name" value="LMWPc"/>
    <property type="match status" value="1"/>
</dbReference>
<feature type="domain" description="Phosphotyrosine protein phosphatase I" evidence="2">
    <location>
        <begin position="2"/>
        <end position="130"/>
    </location>
</feature>
<reference evidence="3 4" key="1">
    <citation type="journal article" date="2009" name="PLoS Genet.">
        <title>Adaptations to submarine hydrothermal environments exemplified by the genome of Nautilia profundicola.</title>
        <authorList>
            <person name="Campbell B.J."/>
            <person name="Smith J.L."/>
            <person name="Hanson T.E."/>
            <person name="Klotz M.G."/>
            <person name="Stein L.Y."/>
            <person name="Lee C.K."/>
            <person name="Wu D."/>
            <person name="Robinson J.M."/>
            <person name="Khouri H.M."/>
            <person name="Eisen J.A."/>
            <person name="Cary S.C."/>
        </authorList>
    </citation>
    <scope>NUCLEOTIDE SEQUENCE [LARGE SCALE GENOMIC DNA]</scope>
    <source>
        <strain evidence="4">ATCC BAA-1463 / DSM 18972 / AmH</strain>
    </source>
</reference>
<evidence type="ECO:0000313" key="3">
    <source>
        <dbReference type="EMBL" id="ACM93425.1"/>
    </source>
</evidence>